<feature type="short sequence motif" description="GXGXXG" evidence="2">
    <location>
        <begin position="109"/>
        <end position="114"/>
    </location>
</feature>
<dbReference type="InterPro" id="IPR002641">
    <property type="entry name" value="PNPLA_dom"/>
</dbReference>
<dbReference type="GO" id="GO:0016787">
    <property type="term" value="F:hydrolase activity"/>
    <property type="evidence" value="ECO:0007669"/>
    <property type="project" value="UniProtKB-UniRule"/>
</dbReference>
<sequence>MSRFFATLFKTLFAGRRHIVAAFGLALIMAAGLFLQGCTATPARLKAVPHGLVDQVEVPGMPGVRYLVVADSPKIIQAAYESLKREQDYRARHGYSGKLGPAAFLAISGGGDNGAFAAGLLNAWTETGTRPEFKLVTGISTGALIAPFAFAGKKYDATLKEVYTTTSPDDVMVKRSLLGGVLSDAMADNRPLLALTRKFVTQEFLEEIAAEHAKGRMLLIGTTDLDTGRGVIWDMGKIATYGGPAALDLFVKVMVASTSIPGAFPPMMIDVEAGGRRYQEMHVDGGVVAQVFAYPVTLRLAEEATMRGANRERELYIIRNARLDADWIEVQRATMSIAARAVASMIQSQGIGDLYRIYTTAHRDGVQFNLAFIPSSFRAPHREEFDTEYMRSLYDTTYDMALKGFPWIHSPPGFALPTVDSPGK</sequence>
<gene>
    <name evidence="4" type="ORF">N5C72_04955</name>
</gene>
<keyword evidence="2" id="KW-0442">Lipid degradation</keyword>
<proteinExistence type="predicted"/>
<evidence type="ECO:0000313" key="5">
    <source>
        <dbReference type="Proteomes" id="UP001158644"/>
    </source>
</evidence>
<evidence type="ECO:0000256" key="2">
    <source>
        <dbReference type="PROSITE-ProRule" id="PRU01161"/>
    </source>
</evidence>
<dbReference type="PROSITE" id="PS51635">
    <property type="entry name" value="PNPLA"/>
    <property type="match status" value="1"/>
</dbReference>
<dbReference type="Gene3D" id="3.40.1090.10">
    <property type="entry name" value="Cytosolic phospholipase A2 catalytic domain"/>
    <property type="match status" value="1"/>
</dbReference>
<feature type="domain" description="PNPLA" evidence="3">
    <location>
        <begin position="105"/>
        <end position="300"/>
    </location>
</feature>
<dbReference type="Pfam" id="PF01734">
    <property type="entry name" value="Patatin"/>
    <property type="match status" value="1"/>
</dbReference>
<evidence type="ECO:0000256" key="1">
    <source>
        <dbReference type="ARBA" id="ARBA00023098"/>
    </source>
</evidence>
<evidence type="ECO:0000259" key="3">
    <source>
        <dbReference type="PROSITE" id="PS51635"/>
    </source>
</evidence>
<name>A0ABD4YQF1_9BURK</name>
<evidence type="ECO:0000313" key="4">
    <source>
        <dbReference type="EMBL" id="MDH1177411.1"/>
    </source>
</evidence>
<dbReference type="EMBL" id="JAOBZK010000004">
    <property type="protein sequence ID" value="MDH1177411.1"/>
    <property type="molecule type" value="Genomic_DNA"/>
</dbReference>
<accession>A0ABD4YQF1</accession>
<feature type="short sequence motif" description="GXSXG" evidence="2">
    <location>
        <begin position="138"/>
        <end position="142"/>
    </location>
</feature>
<feature type="short sequence motif" description="DGA/G" evidence="2">
    <location>
        <begin position="284"/>
        <end position="286"/>
    </location>
</feature>
<feature type="active site" description="Nucleophile" evidence="2">
    <location>
        <position position="140"/>
    </location>
</feature>
<protein>
    <submittedName>
        <fullName evidence="4">Patatin-like phospholipase family protein</fullName>
    </submittedName>
</protein>
<dbReference type="GO" id="GO:0016042">
    <property type="term" value="P:lipid catabolic process"/>
    <property type="evidence" value="ECO:0007669"/>
    <property type="project" value="UniProtKB-UniRule"/>
</dbReference>
<keyword evidence="2" id="KW-0378">Hydrolase</keyword>
<feature type="active site" description="Proton acceptor" evidence="2">
    <location>
        <position position="284"/>
    </location>
</feature>
<dbReference type="Proteomes" id="UP001158644">
    <property type="component" value="Unassembled WGS sequence"/>
</dbReference>
<reference evidence="4 5" key="1">
    <citation type="submission" date="2022-09" db="EMBL/GenBank/DDBJ databases">
        <title>Intensive care unit water sources are persistently colonized with multi-drug resistant bacteria and are the site of extensive horizontal gene transfer of antibiotic resistance genes.</title>
        <authorList>
            <person name="Diorio-Toth L."/>
        </authorList>
    </citation>
    <scope>NUCLEOTIDE SEQUENCE [LARGE SCALE GENOMIC DNA]</scope>
    <source>
        <strain evidence="4 5">GD03967</strain>
    </source>
</reference>
<dbReference type="SUPFAM" id="SSF52151">
    <property type="entry name" value="FabD/lysophospholipase-like"/>
    <property type="match status" value="1"/>
</dbReference>
<dbReference type="RefSeq" id="WP_279989669.1">
    <property type="nucleotide sequence ID" value="NZ_JAOBZK010000004.1"/>
</dbReference>
<comment type="caution">
    <text evidence="4">The sequence shown here is derived from an EMBL/GenBank/DDBJ whole genome shotgun (WGS) entry which is preliminary data.</text>
</comment>
<dbReference type="InterPro" id="IPR016035">
    <property type="entry name" value="Acyl_Trfase/lysoPLipase"/>
</dbReference>
<keyword evidence="1 2" id="KW-0443">Lipid metabolism</keyword>
<dbReference type="AlphaFoldDB" id="A0ABD4YQF1"/>
<organism evidence="4 5">
    <name type="scientific">Achromobacter mucicolens</name>
    <dbReference type="NCBI Taxonomy" id="1389922"/>
    <lineage>
        <taxon>Bacteria</taxon>
        <taxon>Pseudomonadati</taxon>
        <taxon>Pseudomonadota</taxon>
        <taxon>Betaproteobacteria</taxon>
        <taxon>Burkholderiales</taxon>
        <taxon>Alcaligenaceae</taxon>
        <taxon>Achromobacter</taxon>
    </lineage>
</organism>